<evidence type="ECO:0000313" key="1">
    <source>
        <dbReference type="EMBL" id="QLG29806.1"/>
    </source>
</evidence>
<gene>
    <name evidence="1" type="ORF">HUG10_19230</name>
</gene>
<proteinExistence type="predicted"/>
<dbReference type="CDD" id="cd10585">
    <property type="entry name" value="CE4_SF"/>
    <property type="match status" value="1"/>
</dbReference>
<reference evidence="1 2" key="1">
    <citation type="submission" date="2020-07" db="EMBL/GenBank/DDBJ databases">
        <title>Gai3-2, isolated from salt lake.</title>
        <authorList>
            <person name="Cui H."/>
            <person name="Shi X."/>
        </authorList>
    </citation>
    <scope>NUCLEOTIDE SEQUENCE [LARGE SCALE GENOMIC DNA]</scope>
    <source>
        <strain evidence="1 2">Gai3-2</strain>
        <plasmid evidence="1 2">unnamed1</plasmid>
    </source>
</reference>
<keyword evidence="2" id="KW-1185">Reference proteome</keyword>
<dbReference type="EMBL" id="CP058530">
    <property type="protein sequence ID" value="QLG29806.1"/>
    <property type="molecule type" value="Genomic_DNA"/>
</dbReference>
<accession>A0A7D5GEH0</accession>
<sequence>MTFTFDWYGDFLDRLLSHGYRFRGYSDEIESGDVILRHDVDLSPRKSLRTARMEAERGIESTYFFLLTSPFYNVQHKPNREIIARIESLGHDVGLHFSTHQYWNGEPSSPELVERVRSEQRVLVEIAEDPVSAVSFHRPPEWVFRRSFRSFDSTYEERFFTEIAYRGDSNQRWRNEPPLADGTPDRMQVLTHPGLWGEEDASFVERLSALEDETLGRTRRFMEEQFVEKKYNIDEFCDFGEEFEPAAVSQQQQ</sequence>
<protein>
    <recommendedName>
        <fullName evidence="3">Polysaccharide deacetylase</fullName>
    </recommendedName>
</protein>
<dbReference type="KEGG" id="halg:HUG10_19230"/>
<keyword evidence="1" id="KW-0614">Plasmid</keyword>
<dbReference type="Proteomes" id="UP000509750">
    <property type="component" value="Plasmid unnamed1"/>
</dbReference>
<evidence type="ECO:0008006" key="3">
    <source>
        <dbReference type="Google" id="ProtNLM"/>
    </source>
</evidence>
<organism evidence="1 2">
    <name type="scientific">Halorarum halophilum</name>
    <dbReference type="NCBI Taxonomy" id="2743090"/>
    <lineage>
        <taxon>Archaea</taxon>
        <taxon>Methanobacteriati</taxon>
        <taxon>Methanobacteriota</taxon>
        <taxon>Stenosarchaea group</taxon>
        <taxon>Halobacteria</taxon>
        <taxon>Halobacteriales</taxon>
        <taxon>Haloferacaceae</taxon>
        <taxon>Halorarum</taxon>
    </lineage>
</organism>
<geneLocation type="plasmid" evidence="1 2">
    <name>unnamed1</name>
</geneLocation>
<dbReference type="Gene3D" id="3.20.20.370">
    <property type="entry name" value="Glycoside hydrolase/deacetylase"/>
    <property type="match status" value="1"/>
</dbReference>
<dbReference type="SUPFAM" id="SSF88713">
    <property type="entry name" value="Glycoside hydrolase/deacetylase"/>
    <property type="match status" value="1"/>
</dbReference>
<evidence type="ECO:0000313" key="2">
    <source>
        <dbReference type="Proteomes" id="UP000509750"/>
    </source>
</evidence>
<dbReference type="AlphaFoldDB" id="A0A7D5GEH0"/>
<dbReference type="OrthoDB" id="301436at2157"/>
<name>A0A7D5GEH0_9EURY</name>
<dbReference type="GO" id="GO:0005975">
    <property type="term" value="P:carbohydrate metabolic process"/>
    <property type="evidence" value="ECO:0007669"/>
    <property type="project" value="InterPro"/>
</dbReference>
<dbReference type="InterPro" id="IPR011330">
    <property type="entry name" value="Glyco_hydro/deAcase_b/a-brl"/>
</dbReference>